<accession>A0A2R5GBM7</accession>
<dbReference type="AlphaFoldDB" id="A0A2R5GBM7"/>
<protein>
    <submittedName>
        <fullName evidence="2">Uncharacterized protein</fullName>
    </submittedName>
</protein>
<keyword evidence="3" id="KW-1185">Reference proteome</keyword>
<organism evidence="2 3">
    <name type="scientific">Hondaea fermentalgiana</name>
    <dbReference type="NCBI Taxonomy" id="2315210"/>
    <lineage>
        <taxon>Eukaryota</taxon>
        <taxon>Sar</taxon>
        <taxon>Stramenopiles</taxon>
        <taxon>Bigyra</taxon>
        <taxon>Labyrinthulomycetes</taxon>
        <taxon>Thraustochytrida</taxon>
        <taxon>Thraustochytriidae</taxon>
        <taxon>Hondaea</taxon>
    </lineage>
</organism>
<name>A0A2R5GBM7_9STRA</name>
<feature type="region of interest" description="Disordered" evidence="1">
    <location>
        <begin position="1"/>
        <end position="39"/>
    </location>
</feature>
<comment type="caution">
    <text evidence="2">The sequence shown here is derived from an EMBL/GenBank/DDBJ whole genome shotgun (WGS) entry which is preliminary data.</text>
</comment>
<evidence type="ECO:0000313" key="3">
    <source>
        <dbReference type="Proteomes" id="UP000241890"/>
    </source>
</evidence>
<feature type="compositionally biased region" description="Polar residues" evidence="1">
    <location>
        <begin position="15"/>
        <end position="32"/>
    </location>
</feature>
<feature type="compositionally biased region" description="Basic and acidic residues" evidence="1">
    <location>
        <begin position="1"/>
        <end position="11"/>
    </location>
</feature>
<evidence type="ECO:0000313" key="2">
    <source>
        <dbReference type="EMBL" id="GBG27118.1"/>
    </source>
</evidence>
<feature type="region of interest" description="Disordered" evidence="1">
    <location>
        <begin position="282"/>
        <end position="347"/>
    </location>
</feature>
<sequence length="347" mass="37475">MGPSPHPKDLESDNEQVNTETPANPTQNANTENSDHADVGRIAREMIKALDTKSEDGVQVEALVKAKGYRADVAKRTVRLLEEMGLIKISDTDALATSDDLPIVHLESSFGRDPSASTAEASSSNLDAARGLLMILAMRARVADANLELKMLDEVVNVLKEVLVASMTQEKCDHLYITAQDLVQTLRAEDPDRQILLLKGPRSSLLVPTKEAGSTTFQVRLLSRNSSPGNQLDALLLQGEKLVPVAATDQDENLENLQQPLESGTHNSATQESAISLDNADANADADADADADDEEDDEADGTRSHEDDDDATARAASTVGAKKRRIPFAPTPSSDERPQRKARLRP</sequence>
<dbReference type="InParanoid" id="A0A2R5GBM7"/>
<reference evidence="2 3" key="1">
    <citation type="submission" date="2017-12" db="EMBL/GenBank/DDBJ databases">
        <title>Sequencing, de novo assembly and annotation of complete genome of a new Thraustochytrid species, strain FCC1311.</title>
        <authorList>
            <person name="Sedici K."/>
            <person name="Godart F."/>
            <person name="Aiese Cigliano R."/>
            <person name="Sanseverino W."/>
            <person name="Barakat M."/>
            <person name="Ortet P."/>
            <person name="Marechal E."/>
            <person name="Cagnac O."/>
            <person name="Amato A."/>
        </authorList>
    </citation>
    <scope>NUCLEOTIDE SEQUENCE [LARGE SCALE GENOMIC DNA]</scope>
</reference>
<evidence type="ECO:0000256" key="1">
    <source>
        <dbReference type="SAM" id="MobiDB-lite"/>
    </source>
</evidence>
<proteinExistence type="predicted"/>
<gene>
    <name evidence="2" type="ORF">FCC1311_033412</name>
</gene>
<feature type="compositionally biased region" description="Acidic residues" evidence="1">
    <location>
        <begin position="284"/>
        <end position="300"/>
    </location>
</feature>
<dbReference type="EMBL" id="BEYU01000027">
    <property type="protein sequence ID" value="GBG27118.1"/>
    <property type="molecule type" value="Genomic_DNA"/>
</dbReference>
<dbReference type="Proteomes" id="UP000241890">
    <property type="component" value="Unassembled WGS sequence"/>
</dbReference>